<feature type="region of interest" description="Disordered" evidence="1">
    <location>
        <begin position="1019"/>
        <end position="1073"/>
    </location>
</feature>
<dbReference type="Pfam" id="PF14214">
    <property type="entry name" value="Helitron_like_N"/>
    <property type="match status" value="1"/>
</dbReference>
<dbReference type="EMBL" id="CAJNOR010004983">
    <property type="protein sequence ID" value="CAF1538730.1"/>
    <property type="molecule type" value="Genomic_DNA"/>
</dbReference>
<sequence length="1268" mass="143515">MNRELKFKRILRILERCSEDPMYLDEINLVVNKIQQIQSLQVPFEFHPIDVFDVRKHVVDVVAKRYLEKATDDVRHLIPVNVLADGNCLYNSIVLLMNDSAVTAEELRVRTIMELTAKENYYETTYLQLMGPIDIAIKSICKNYTFSELYEIAGLCNVLQCNIGSVYPQIDFQHYMALWNSVFRPVPPVIANCSIALLWSHAQYENNARAINNGTWSPNHFVPLVSTNIPDESEHYSNSESTNVTPQKQTLKNRSAVQIRMPEFQSSPSRRLRTNDGSIERDKNAPTISNPIQYRNGDNKVHQRQMQLEKKRQRSCSSRMSQTTEQHQTRLAKARERSRSSRISETEGQQQNRLEKDRERQQSVRVNETEEQRQNRLEQQRKLSKTSRVNKKIGKQPYKNGTDQNNVRGRVSIDQSWPEAISRELKETRLQEFLEQMSMSALAECTCAVCNIGTAEKDLKAVPVSQIPNIHLLEVSEELRGIIKHLNEASNASINSNMETIEDAESDIPTELQGLTIPEQKLISLCRHNSCIIKLQSPFHSATTAQTALKGNCITFLQDVPNIVDSLPLTLEDLCDTLKVIFIGARPPDRINLKRVLAVRKKRIIQALQWLKKYNILYQKITINIQNINRLPEDDVPECIMSTLEQNIGDEAIESERVGYVPDPLVDTIEPTATDAIPISNSGVLDVNGTSVSSEEISTYILNKIKKNTDQTNAENVYLIPHSTKPVNEYFNPKLLAGLYSTLFCYGIGAPEDQSRPVKCLHAQLIATKPYFRASADEIQSLSSKDIESALENSLKRTYSNVKPNSTVNKLLQHIKTVGGRVMGSAYSRMALRTQIHALIYNQGLPSIFLTINPADIHSPVALYFSGVEINLDNLQSEQLMDTYKRAEIVASHPVATAKYFHILISSVLETMIMGGVLGPVKAYFGTVESQGRGSLHLHLLIWLDHNMKPSDLQKNVQDANFRNKLIAYLEDIIKEDLDDFREKHVVKNFNMSKPISAFPRSSQNNIYADLCAVDLLDDNQNQPQSPARATSRKRQQSLSVPNCSSKISLGSTSRHQTQRTPTQSKQPSPLLVGFSSPISFGSPSPHQVSRTLVPSQATSDVIKSIRKSTVPLACLFAPNPSSPNFSSRFREDVMQLAEKENKHKHTASCYKYCKCKENEKKKCRTRMPRKLVPVSTIDPETGLISMRRSDPLINNFNEYIMAACRSNMYIKFIWSGNDAKALVYYITDYVTKMSISFHDTLSLVQKCVTSIVNPSHQSNQQNAIEKS</sequence>
<reference evidence="3" key="1">
    <citation type="submission" date="2021-02" db="EMBL/GenBank/DDBJ databases">
        <authorList>
            <person name="Nowell W R."/>
        </authorList>
    </citation>
    <scope>NUCLEOTIDE SEQUENCE</scope>
</reference>
<dbReference type="InterPro" id="IPR003323">
    <property type="entry name" value="OTU_dom"/>
</dbReference>
<dbReference type="Proteomes" id="UP000663828">
    <property type="component" value="Unassembled WGS sequence"/>
</dbReference>
<evidence type="ECO:0000256" key="1">
    <source>
        <dbReference type="SAM" id="MobiDB-lite"/>
    </source>
</evidence>
<dbReference type="PROSITE" id="PS50802">
    <property type="entry name" value="OTU"/>
    <property type="match status" value="1"/>
</dbReference>
<feature type="compositionally biased region" description="Polar residues" evidence="1">
    <location>
        <begin position="1037"/>
        <end position="1068"/>
    </location>
</feature>
<dbReference type="InterPro" id="IPR046700">
    <property type="entry name" value="DUF6570"/>
</dbReference>
<gene>
    <name evidence="3" type="ORF">XAT740_LOCUS42018</name>
</gene>
<accession>A0A815VZI3</accession>
<evidence type="ECO:0000313" key="4">
    <source>
        <dbReference type="Proteomes" id="UP000663828"/>
    </source>
</evidence>
<evidence type="ECO:0000313" key="3">
    <source>
        <dbReference type="EMBL" id="CAF1538730.1"/>
    </source>
</evidence>
<keyword evidence="4" id="KW-1185">Reference proteome</keyword>
<feature type="region of interest" description="Disordered" evidence="1">
    <location>
        <begin position="232"/>
        <end position="410"/>
    </location>
</feature>
<name>A0A815VZI3_ADIRI</name>
<evidence type="ECO:0000259" key="2">
    <source>
        <dbReference type="PROSITE" id="PS50802"/>
    </source>
</evidence>
<dbReference type="CDD" id="cd22791">
    <property type="entry name" value="OTU_VRTN"/>
    <property type="match status" value="1"/>
</dbReference>
<dbReference type="Pfam" id="PF20209">
    <property type="entry name" value="DUF6570"/>
    <property type="match status" value="1"/>
</dbReference>
<feature type="domain" description="OTU" evidence="2">
    <location>
        <begin position="77"/>
        <end position="227"/>
    </location>
</feature>
<comment type="caution">
    <text evidence="3">The sequence shown here is derived from an EMBL/GenBank/DDBJ whole genome shotgun (WGS) entry which is preliminary data.</text>
</comment>
<protein>
    <recommendedName>
        <fullName evidence="2">OTU domain-containing protein</fullName>
    </recommendedName>
</protein>
<organism evidence="3 4">
    <name type="scientific">Adineta ricciae</name>
    <name type="common">Rotifer</name>
    <dbReference type="NCBI Taxonomy" id="249248"/>
    <lineage>
        <taxon>Eukaryota</taxon>
        <taxon>Metazoa</taxon>
        <taxon>Spiralia</taxon>
        <taxon>Gnathifera</taxon>
        <taxon>Rotifera</taxon>
        <taxon>Eurotatoria</taxon>
        <taxon>Bdelloidea</taxon>
        <taxon>Adinetida</taxon>
        <taxon>Adinetidae</taxon>
        <taxon>Adineta</taxon>
    </lineage>
</organism>
<dbReference type="Gene3D" id="3.90.70.80">
    <property type="match status" value="1"/>
</dbReference>
<feature type="compositionally biased region" description="Basic residues" evidence="1">
    <location>
        <begin position="382"/>
        <end position="394"/>
    </location>
</feature>
<dbReference type="InterPro" id="IPR047273">
    <property type="entry name" value="VRTN_OTU_dom"/>
</dbReference>
<feature type="compositionally biased region" description="Basic and acidic residues" evidence="1">
    <location>
        <begin position="353"/>
        <end position="381"/>
    </location>
</feature>
<feature type="compositionally biased region" description="Polar residues" evidence="1">
    <location>
        <begin position="238"/>
        <end position="256"/>
    </location>
</feature>
<proteinExistence type="predicted"/>
<dbReference type="AlphaFoldDB" id="A0A815VZI3"/>
<feature type="compositionally biased region" description="Polar residues" evidence="1">
    <location>
        <begin position="315"/>
        <end position="326"/>
    </location>
</feature>
<feature type="compositionally biased region" description="Basic and acidic residues" evidence="1">
    <location>
        <begin position="333"/>
        <end position="345"/>
    </location>
</feature>
<dbReference type="InterPro" id="IPR025476">
    <property type="entry name" value="Helitron_helicase-like"/>
</dbReference>
<dbReference type="Pfam" id="PF02338">
    <property type="entry name" value="OTU"/>
    <property type="match status" value="1"/>
</dbReference>
<feature type="compositionally biased region" description="Polar residues" evidence="1">
    <location>
        <begin position="1019"/>
        <end position="1029"/>
    </location>
</feature>